<feature type="domain" description="ABC transporter" evidence="8">
    <location>
        <begin position="357"/>
        <end position="596"/>
    </location>
</feature>
<feature type="domain" description="ABC transmembrane type-1" evidence="9">
    <location>
        <begin position="37"/>
        <end position="321"/>
    </location>
</feature>
<dbReference type="InterPro" id="IPR027417">
    <property type="entry name" value="P-loop_NTPase"/>
</dbReference>
<evidence type="ECO:0000259" key="8">
    <source>
        <dbReference type="PROSITE" id="PS50893"/>
    </source>
</evidence>
<dbReference type="RefSeq" id="WP_125408360.1">
    <property type="nucleotide sequence ID" value="NZ_JBEHHI010000001.1"/>
</dbReference>
<keyword evidence="11" id="KW-1185">Reference proteome</keyword>
<dbReference type="EMBL" id="JBEHHI010000001">
    <property type="protein sequence ID" value="MEX5727995.1"/>
    <property type="molecule type" value="Genomic_DNA"/>
</dbReference>
<dbReference type="InterPro" id="IPR039421">
    <property type="entry name" value="Type_1_exporter"/>
</dbReference>
<dbReference type="InterPro" id="IPR003593">
    <property type="entry name" value="AAA+_ATPase"/>
</dbReference>
<dbReference type="InterPro" id="IPR036640">
    <property type="entry name" value="ABC1_TM_sf"/>
</dbReference>
<dbReference type="Gene3D" id="3.40.50.300">
    <property type="entry name" value="P-loop containing nucleotide triphosphate hydrolases"/>
    <property type="match status" value="1"/>
</dbReference>
<comment type="subcellular location">
    <subcellularLocation>
        <location evidence="1">Cell membrane</location>
        <topology evidence="1">Multi-pass membrane protein</topology>
    </subcellularLocation>
</comment>
<feature type="transmembrane region" description="Helical" evidence="7">
    <location>
        <begin position="180"/>
        <end position="199"/>
    </location>
</feature>
<evidence type="ECO:0000313" key="11">
    <source>
        <dbReference type="Proteomes" id="UP001560019"/>
    </source>
</evidence>
<sequence>MKLTALIDPFLPATGAPPQRLWPFTRWALKGAWRAIALTLVITTLAGVTEMMTARFTGWVIDSTEVAAEGFWTGYWPIILGGMAFFLLLRPVIFAADSGVTAIILGPHLFPMILNRLNGHVLGHSMRYFENDFAGRISQKSMQTARGLTDVVIEVSDVVVYALAMFISALVLMAAVDARLLLVFVLWGSLYAVALWWFIPRVQARAAARAGARTVVTGQIVDTLSNIATVKLFAHDAREDNATRDALERFRVKALEFGIVSALFRFVLTALGGLLPLFSILGCFYLWTLGQATGGDIAMTAMVATRLGQITQRLGRTAIAIFTNIGEIEDGVETLAVPHELTDRPGATARADGPGAVRFENVSFSYGGGPQALDGFDLAVAPGEKVALVGASGAGKSTAMSLLLRLYDVEAGRILVDGVDIRDMTQTALRANIAVVRQETAMFNRSARDNILYGRPEAGEDEMVAAARRAEAHDFILTLRDHKGREGYQAYLGERGVKLSGGQRQRIALARAFLKDAPILVLDEATSALDSEVEAAIQTALHRVMEGKTVLAIAHRLSTIAEMDRIVVLDAGRIVEMGSHDALLAQQGLYARYWARQSGKFIQFGDAAE</sequence>
<dbReference type="GO" id="GO:0005524">
    <property type="term" value="F:ATP binding"/>
    <property type="evidence" value="ECO:0007669"/>
    <property type="project" value="UniProtKB-KW"/>
</dbReference>
<feature type="transmembrane region" description="Helical" evidence="7">
    <location>
        <begin position="70"/>
        <end position="93"/>
    </location>
</feature>
<evidence type="ECO:0000256" key="5">
    <source>
        <dbReference type="ARBA" id="ARBA00022989"/>
    </source>
</evidence>
<dbReference type="SUPFAM" id="SSF52540">
    <property type="entry name" value="P-loop containing nucleoside triphosphate hydrolases"/>
    <property type="match status" value="1"/>
</dbReference>
<keyword evidence="6 7" id="KW-0472">Membrane</keyword>
<feature type="transmembrane region" description="Helical" evidence="7">
    <location>
        <begin position="31"/>
        <end position="49"/>
    </location>
</feature>
<feature type="transmembrane region" description="Helical" evidence="7">
    <location>
        <begin position="151"/>
        <end position="174"/>
    </location>
</feature>
<keyword evidence="3" id="KW-0547">Nucleotide-binding</keyword>
<protein>
    <submittedName>
        <fullName evidence="10">ATP-binding cassette subfamily B protein</fullName>
    </submittedName>
</protein>
<evidence type="ECO:0000313" key="10">
    <source>
        <dbReference type="EMBL" id="MEX5727995.1"/>
    </source>
</evidence>
<feature type="transmembrane region" description="Helical" evidence="7">
    <location>
        <begin position="263"/>
        <end position="287"/>
    </location>
</feature>
<evidence type="ECO:0000256" key="7">
    <source>
        <dbReference type="SAM" id="Phobius"/>
    </source>
</evidence>
<reference evidence="10 11" key="1">
    <citation type="submission" date="2024-06" db="EMBL/GenBank/DDBJ databases">
        <title>Genome of Rhodovulum iodosum, a marine photoferrotroph.</title>
        <authorList>
            <person name="Bianchini G."/>
            <person name="Nikeleit V."/>
            <person name="Kappler A."/>
            <person name="Bryce C."/>
            <person name="Sanchez-Baracaldo P."/>
        </authorList>
    </citation>
    <scope>NUCLEOTIDE SEQUENCE [LARGE SCALE GENOMIC DNA]</scope>
    <source>
        <strain evidence="10 11">UT/N1</strain>
    </source>
</reference>
<dbReference type="SMART" id="SM00382">
    <property type="entry name" value="AAA"/>
    <property type="match status" value="1"/>
</dbReference>
<dbReference type="PANTHER" id="PTHR24221">
    <property type="entry name" value="ATP-BINDING CASSETTE SUB-FAMILY B"/>
    <property type="match status" value="1"/>
</dbReference>
<dbReference type="PANTHER" id="PTHR24221:SF203">
    <property type="entry name" value="ATP-BINDING_PERMEASE FUSION ABC TRANSPORTER-RELATED"/>
    <property type="match status" value="1"/>
</dbReference>
<evidence type="ECO:0000256" key="6">
    <source>
        <dbReference type="ARBA" id="ARBA00023136"/>
    </source>
</evidence>
<evidence type="ECO:0000256" key="2">
    <source>
        <dbReference type="ARBA" id="ARBA00022692"/>
    </source>
</evidence>
<dbReference type="PROSITE" id="PS00211">
    <property type="entry name" value="ABC_TRANSPORTER_1"/>
    <property type="match status" value="1"/>
</dbReference>
<dbReference type="Proteomes" id="UP001560019">
    <property type="component" value="Unassembled WGS sequence"/>
</dbReference>
<dbReference type="Gene3D" id="1.20.1560.10">
    <property type="entry name" value="ABC transporter type 1, transmembrane domain"/>
    <property type="match status" value="1"/>
</dbReference>
<evidence type="ECO:0000259" key="9">
    <source>
        <dbReference type="PROSITE" id="PS50929"/>
    </source>
</evidence>
<comment type="caution">
    <text evidence="10">The sequence shown here is derived from an EMBL/GenBank/DDBJ whole genome shotgun (WGS) entry which is preliminary data.</text>
</comment>
<gene>
    <name evidence="10" type="ORF">Ga0609869_001348</name>
</gene>
<keyword evidence="5 7" id="KW-1133">Transmembrane helix</keyword>
<dbReference type="PROSITE" id="PS50893">
    <property type="entry name" value="ABC_TRANSPORTER_2"/>
    <property type="match status" value="1"/>
</dbReference>
<evidence type="ECO:0000256" key="4">
    <source>
        <dbReference type="ARBA" id="ARBA00022840"/>
    </source>
</evidence>
<dbReference type="InterPro" id="IPR011527">
    <property type="entry name" value="ABC1_TM_dom"/>
</dbReference>
<keyword evidence="2 7" id="KW-0812">Transmembrane</keyword>
<dbReference type="InterPro" id="IPR003439">
    <property type="entry name" value="ABC_transporter-like_ATP-bd"/>
</dbReference>
<proteinExistence type="predicted"/>
<evidence type="ECO:0000256" key="3">
    <source>
        <dbReference type="ARBA" id="ARBA00022741"/>
    </source>
</evidence>
<accession>A0ABV3XRN4</accession>
<dbReference type="Pfam" id="PF00005">
    <property type="entry name" value="ABC_tran"/>
    <property type="match status" value="1"/>
</dbReference>
<dbReference type="InterPro" id="IPR017871">
    <property type="entry name" value="ABC_transporter-like_CS"/>
</dbReference>
<dbReference type="PROSITE" id="PS50929">
    <property type="entry name" value="ABC_TM1F"/>
    <property type="match status" value="1"/>
</dbReference>
<dbReference type="SUPFAM" id="SSF90123">
    <property type="entry name" value="ABC transporter transmembrane region"/>
    <property type="match status" value="1"/>
</dbReference>
<keyword evidence="4 10" id="KW-0067">ATP-binding</keyword>
<evidence type="ECO:0000256" key="1">
    <source>
        <dbReference type="ARBA" id="ARBA00004651"/>
    </source>
</evidence>
<dbReference type="Pfam" id="PF00664">
    <property type="entry name" value="ABC_membrane"/>
    <property type="match status" value="1"/>
</dbReference>
<organism evidence="10 11">
    <name type="scientific">Rhodovulum iodosum</name>
    <dbReference type="NCBI Taxonomy" id="68291"/>
    <lineage>
        <taxon>Bacteria</taxon>
        <taxon>Pseudomonadati</taxon>
        <taxon>Pseudomonadota</taxon>
        <taxon>Alphaproteobacteria</taxon>
        <taxon>Rhodobacterales</taxon>
        <taxon>Paracoccaceae</taxon>
        <taxon>Rhodovulum</taxon>
    </lineage>
</organism>
<name>A0ABV3XRN4_9RHOB</name>